<proteinExistence type="inferred from homology"/>
<gene>
    <name evidence="2" type="ORF">B9Z65_1402</name>
</gene>
<evidence type="ECO:0000313" key="2">
    <source>
        <dbReference type="EMBL" id="PSK34819.1"/>
    </source>
</evidence>
<comment type="similarity">
    <text evidence="1">Belongs to the HyuE racemase family.</text>
</comment>
<keyword evidence="3" id="KW-1185">Reference proteome</keyword>
<dbReference type="GO" id="GO:0047661">
    <property type="term" value="F:amino-acid racemase activity"/>
    <property type="evidence" value="ECO:0007669"/>
    <property type="project" value="InterPro"/>
</dbReference>
<dbReference type="Pfam" id="PF01177">
    <property type="entry name" value="Asp_Glu_race"/>
    <property type="match status" value="1"/>
</dbReference>
<dbReference type="STRING" id="40998.A0A2P7YFS1"/>
<dbReference type="PANTHER" id="PTHR28047">
    <property type="entry name" value="PROTEIN DCG1"/>
    <property type="match status" value="1"/>
</dbReference>
<dbReference type="InterPro" id="IPR053714">
    <property type="entry name" value="Iso_Racemase_Enz_sf"/>
</dbReference>
<dbReference type="AlphaFoldDB" id="A0A2P7YFS1"/>
<dbReference type="InterPro" id="IPR015942">
    <property type="entry name" value="Asp/Glu/hydantoin_racemase"/>
</dbReference>
<accession>A0A2P7YFS1</accession>
<dbReference type="OrthoDB" id="412018at2759"/>
<dbReference type="InterPro" id="IPR052186">
    <property type="entry name" value="Hydantoin_racemase-like"/>
</dbReference>
<dbReference type="Gene3D" id="3.40.50.12500">
    <property type="match status" value="1"/>
</dbReference>
<protein>
    <recommendedName>
        <fullName evidence="4">Hydantoin racemase</fullName>
    </recommendedName>
</protein>
<dbReference type="InterPro" id="IPR001920">
    <property type="entry name" value="Asp/Glu_race"/>
</dbReference>
<evidence type="ECO:0008006" key="4">
    <source>
        <dbReference type="Google" id="ProtNLM"/>
    </source>
</evidence>
<name>A0A2P7YFS1_9PEZI</name>
<dbReference type="Proteomes" id="UP000243723">
    <property type="component" value="Unassembled WGS sequence"/>
</dbReference>
<dbReference type="EMBL" id="NHZQ01000445">
    <property type="protein sequence ID" value="PSK34819.1"/>
    <property type="molecule type" value="Genomic_DNA"/>
</dbReference>
<reference evidence="2 3" key="1">
    <citation type="submission" date="2017-05" db="EMBL/GenBank/DDBJ databases">
        <title>Draft genome sequence of Elsinoe australis.</title>
        <authorList>
            <person name="Cheng Q."/>
        </authorList>
    </citation>
    <scope>NUCLEOTIDE SEQUENCE [LARGE SCALE GENOMIC DNA]</scope>
    <source>
        <strain evidence="2 3">NL1</strain>
    </source>
</reference>
<dbReference type="PANTHER" id="PTHR28047:SF6">
    <property type="entry name" value="CN HYDROLASE DOMAIN-CONTAINING PROTEIN"/>
    <property type="match status" value="1"/>
</dbReference>
<sequence length="259" mass="27412">MSEMRTVTNTNTGRQIRILLINPNATKSTTEACIDMVASTLPPDVSVTGFTAPEPAPSAIEGNFDGVMSAAASMRAVMPIAADYDAFLVACYSDHALIRMLREEFRQPTIGIMEASLIAARTVGGRLGLVATGARSKVMGEDSIHYYGMEPFTAGVEHCGLGVLELEHKPEKEINGIMVATAKRLVERGADVLTLGCAGMTKLKPAIEETVGSDVQVIDGVLAGVHHLIGIVRIGGSTAKAGLYKSSAEGRKARGQTYY</sequence>
<evidence type="ECO:0000313" key="3">
    <source>
        <dbReference type="Proteomes" id="UP000243723"/>
    </source>
</evidence>
<comment type="caution">
    <text evidence="2">The sequence shown here is derived from an EMBL/GenBank/DDBJ whole genome shotgun (WGS) entry which is preliminary data.</text>
</comment>
<dbReference type="SUPFAM" id="SSF53681">
    <property type="entry name" value="Aspartate/glutamate racemase"/>
    <property type="match status" value="1"/>
</dbReference>
<evidence type="ECO:0000256" key="1">
    <source>
        <dbReference type="ARBA" id="ARBA00038414"/>
    </source>
</evidence>
<organism evidence="2 3">
    <name type="scientific">Elsinoe australis</name>
    <dbReference type="NCBI Taxonomy" id="40998"/>
    <lineage>
        <taxon>Eukaryota</taxon>
        <taxon>Fungi</taxon>
        <taxon>Dikarya</taxon>
        <taxon>Ascomycota</taxon>
        <taxon>Pezizomycotina</taxon>
        <taxon>Dothideomycetes</taxon>
        <taxon>Dothideomycetidae</taxon>
        <taxon>Myriangiales</taxon>
        <taxon>Elsinoaceae</taxon>
        <taxon>Elsinoe</taxon>
    </lineage>
</organism>